<keyword evidence="10" id="KW-1185">Reference proteome</keyword>
<dbReference type="PANTHER" id="PTHR43790">
    <property type="entry name" value="CARBOHYDRATE TRANSPORT ATP-BINDING PROTEIN MG119-RELATED"/>
    <property type="match status" value="1"/>
</dbReference>
<dbReference type="InterPro" id="IPR017871">
    <property type="entry name" value="ABC_transporter-like_CS"/>
</dbReference>
<gene>
    <name evidence="9" type="ORF">GFB56_16645</name>
</gene>
<protein>
    <submittedName>
        <fullName evidence="9">ATP-binding cassette domain-containing protein</fullName>
    </submittedName>
</protein>
<evidence type="ECO:0000256" key="7">
    <source>
        <dbReference type="ARBA" id="ARBA00023136"/>
    </source>
</evidence>
<evidence type="ECO:0000259" key="8">
    <source>
        <dbReference type="PROSITE" id="PS50893"/>
    </source>
</evidence>
<dbReference type="GO" id="GO:0016887">
    <property type="term" value="F:ATP hydrolysis activity"/>
    <property type="evidence" value="ECO:0007669"/>
    <property type="project" value="InterPro"/>
</dbReference>
<dbReference type="GO" id="GO:0005524">
    <property type="term" value="F:ATP binding"/>
    <property type="evidence" value="ECO:0007669"/>
    <property type="project" value="UniProtKB-KW"/>
</dbReference>
<dbReference type="Gene3D" id="3.40.50.300">
    <property type="entry name" value="P-loop containing nucleotide triphosphate hydrolases"/>
    <property type="match status" value="2"/>
</dbReference>
<dbReference type="PROSITE" id="PS50893">
    <property type="entry name" value="ABC_TRANSPORTER_2"/>
    <property type="match status" value="2"/>
</dbReference>
<keyword evidence="6 9" id="KW-0067">ATP-binding</keyword>
<evidence type="ECO:0000256" key="1">
    <source>
        <dbReference type="ARBA" id="ARBA00005417"/>
    </source>
</evidence>
<evidence type="ECO:0000256" key="4">
    <source>
        <dbReference type="ARBA" id="ARBA00022737"/>
    </source>
</evidence>
<comment type="caution">
    <text evidence="9">The sequence shown here is derived from an EMBL/GenBank/DDBJ whole genome shotgun (WGS) entry which is preliminary data.</text>
</comment>
<dbReference type="CDD" id="cd03216">
    <property type="entry name" value="ABC_Carb_Monos_I"/>
    <property type="match status" value="1"/>
</dbReference>
<keyword evidence="4" id="KW-0677">Repeat</keyword>
<evidence type="ECO:0000256" key="3">
    <source>
        <dbReference type="ARBA" id="ARBA00022597"/>
    </source>
</evidence>
<organism evidence="9 10">
    <name type="scientific">Ensifer canadensis</name>
    <dbReference type="NCBI Taxonomy" id="555315"/>
    <lineage>
        <taxon>Bacteria</taxon>
        <taxon>Pseudomonadati</taxon>
        <taxon>Pseudomonadota</taxon>
        <taxon>Alphaproteobacteria</taxon>
        <taxon>Hyphomicrobiales</taxon>
        <taxon>Rhizobiaceae</taxon>
        <taxon>Sinorhizobium/Ensifer group</taxon>
        <taxon>Ensifer</taxon>
    </lineage>
</organism>
<dbReference type="SUPFAM" id="SSF52540">
    <property type="entry name" value="P-loop containing nucleoside triphosphate hydrolases"/>
    <property type="match status" value="2"/>
</dbReference>
<keyword evidence="7" id="KW-0472">Membrane</keyword>
<evidence type="ECO:0000313" key="10">
    <source>
        <dbReference type="Proteomes" id="UP000744980"/>
    </source>
</evidence>
<dbReference type="SMART" id="SM00382">
    <property type="entry name" value="AAA"/>
    <property type="match status" value="2"/>
</dbReference>
<evidence type="ECO:0000256" key="6">
    <source>
        <dbReference type="ARBA" id="ARBA00022840"/>
    </source>
</evidence>
<feature type="domain" description="ABC transporter" evidence="8">
    <location>
        <begin position="13"/>
        <end position="246"/>
    </location>
</feature>
<evidence type="ECO:0000313" key="9">
    <source>
        <dbReference type="EMBL" id="MBM3092429.1"/>
    </source>
</evidence>
<comment type="similarity">
    <text evidence="1">Belongs to the ABC transporter superfamily.</text>
</comment>
<name>A0AAW4FJZ8_9HYPH</name>
<keyword evidence="2" id="KW-0813">Transport</keyword>
<dbReference type="RefSeq" id="WP_203528282.1">
    <property type="nucleotide sequence ID" value="NZ_CP083370.1"/>
</dbReference>
<dbReference type="AlphaFoldDB" id="A0AAW4FJZ8"/>
<dbReference type="Pfam" id="PF00005">
    <property type="entry name" value="ABC_tran"/>
    <property type="match status" value="2"/>
</dbReference>
<evidence type="ECO:0000256" key="5">
    <source>
        <dbReference type="ARBA" id="ARBA00022741"/>
    </source>
</evidence>
<feature type="domain" description="ABC transporter" evidence="8">
    <location>
        <begin position="254"/>
        <end position="503"/>
    </location>
</feature>
<dbReference type="EMBL" id="WXFA01000009">
    <property type="protein sequence ID" value="MBM3092429.1"/>
    <property type="molecule type" value="Genomic_DNA"/>
</dbReference>
<dbReference type="Proteomes" id="UP000744980">
    <property type="component" value="Unassembled WGS sequence"/>
</dbReference>
<dbReference type="InterPro" id="IPR050107">
    <property type="entry name" value="ABC_carbohydrate_import_ATPase"/>
</dbReference>
<proteinExistence type="inferred from homology"/>
<keyword evidence="3" id="KW-0762">Sugar transport</keyword>
<evidence type="ECO:0000256" key="2">
    <source>
        <dbReference type="ARBA" id="ARBA00022448"/>
    </source>
</evidence>
<keyword evidence="5" id="KW-0547">Nucleotide-binding</keyword>
<dbReference type="InterPro" id="IPR027417">
    <property type="entry name" value="P-loop_NTPase"/>
</dbReference>
<dbReference type="CDD" id="cd03215">
    <property type="entry name" value="ABC_Carb_Monos_II"/>
    <property type="match status" value="1"/>
</dbReference>
<sequence length="512" mass="55440">MSAETSVNDSTILDVRGLRKTYGGVVAIKNIDFELQAGEIHGLCGENGAGKSTLVKTLGGLVAPTEGEITVGGVQLKAGKRTDPRLISIVHQELSIIPDLTVLDNVLIGDPAAGEFLRRTAHAKAVRRQLDEIGLAHVDLNAPARKLSLAEQQLVEIARGVVRGAKILMLDEPTATLSDSEIRRVFKAVRLLKERGSTIVFISHRLPEVFELTDRITVFRNGERVTTRPTTEFTTEQLVQAMIGREVGSRHALAEAVSVTASKSRLKLRDFAVPGRFKKLSVEVGEGEVLAVVGQLGSGADAVVEAIAGLRPGYAGVIELDGSVVEVRSIADAIKASIAYVSEDRAGKGVFLEAPIETNIYSSILDRVSHFGLVRRSEARERARNLAAQFQIDARRLPHDVSTLSGGNQQKVSLAKAVALEPRVLILNEPTRGVDIGARTEIYKQLRELARRGMSLVFFTTDIEEVHELADRVITIFRGSVVSDRLTAEVSMDDVLRDILHGPESSTQEVAA</sequence>
<accession>A0AAW4FJZ8</accession>
<dbReference type="PROSITE" id="PS00211">
    <property type="entry name" value="ABC_TRANSPORTER_1"/>
    <property type="match status" value="1"/>
</dbReference>
<dbReference type="InterPro" id="IPR003439">
    <property type="entry name" value="ABC_transporter-like_ATP-bd"/>
</dbReference>
<reference evidence="9 10" key="1">
    <citation type="submission" date="2020-01" db="EMBL/GenBank/DDBJ databases">
        <title>Draft genome assembly of Ensifer adhaerens T173.</title>
        <authorList>
            <person name="Craig J.E."/>
            <person name="Stinchcombe J.R."/>
        </authorList>
    </citation>
    <scope>NUCLEOTIDE SEQUENCE [LARGE SCALE GENOMIC DNA]</scope>
    <source>
        <strain evidence="9 10">T173</strain>
    </source>
</reference>
<dbReference type="InterPro" id="IPR003593">
    <property type="entry name" value="AAA+_ATPase"/>
</dbReference>
<dbReference type="PANTHER" id="PTHR43790:SF9">
    <property type="entry name" value="GALACTOFURANOSE TRANSPORTER ATP-BINDING PROTEIN YTFR"/>
    <property type="match status" value="1"/>
</dbReference>